<dbReference type="CDD" id="cd07012">
    <property type="entry name" value="PBP2_Bug_TTT"/>
    <property type="match status" value="1"/>
</dbReference>
<keyword evidence="2" id="KW-0732">Signal</keyword>
<protein>
    <submittedName>
        <fullName evidence="3">Tripartite tricarboxylate transporter substrate binding protein</fullName>
    </submittedName>
</protein>
<dbReference type="Proteomes" id="UP000254889">
    <property type="component" value="Chromosome"/>
</dbReference>
<proteinExistence type="inferred from homology"/>
<keyword evidence="4" id="KW-1185">Reference proteome</keyword>
<dbReference type="PANTHER" id="PTHR42928">
    <property type="entry name" value="TRICARBOXYLATE-BINDING PROTEIN"/>
    <property type="match status" value="1"/>
</dbReference>
<dbReference type="Gene3D" id="3.40.190.10">
    <property type="entry name" value="Periplasmic binding protein-like II"/>
    <property type="match status" value="1"/>
</dbReference>
<dbReference type="KEGG" id="ptaw:DW352_25900"/>
<feature type="chain" id="PRO_5016989338" evidence="2">
    <location>
        <begin position="30"/>
        <end position="332"/>
    </location>
</feature>
<name>A0A346A3B1_9HYPH</name>
<dbReference type="Gene3D" id="3.40.190.150">
    <property type="entry name" value="Bordetella uptake gene, domain 1"/>
    <property type="match status" value="1"/>
</dbReference>
<dbReference type="InterPro" id="IPR042100">
    <property type="entry name" value="Bug_dom1"/>
</dbReference>
<dbReference type="AlphaFoldDB" id="A0A346A3B1"/>
<dbReference type="OrthoDB" id="7375033at2"/>
<evidence type="ECO:0000313" key="3">
    <source>
        <dbReference type="EMBL" id="AXK83658.1"/>
    </source>
</evidence>
<dbReference type="InterPro" id="IPR005064">
    <property type="entry name" value="BUG"/>
</dbReference>
<dbReference type="PIRSF" id="PIRSF017082">
    <property type="entry name" value="YflP"/>
    <property type="match status" value="1"/>
</dbReference>
<dbReference type="PANTHER" id="PTHR42928:SF5">
    <property type="entry name" value="BLR1237 PROTEIN"/>
    <property type="match status" value="1"/>
</dbReference>
<dbReference type="RefSeq" id="WP_115694037.1">
    <property type="nucleotide sequence ID" value="NZ_CP031417.1"/>
</dbReference>
<dbReference type="EMBL" id="CP031417">
    <property type="protein sequence ID" value="AXK83658.1"/>
    <property type="molecule type" value="Genomic_DNA"/>
</dbReference>
<evidence type="ECO:0000256" key="2">
    <source>
        <dbReference type="SAM" id="SignalP"/>
    </source>
</evidence>
<organism evidence="3 4">
    <name type="scientific">Pseudolabrys taiwanensis</name>
    <dbReference type="NCBI Taxonomy" id="331696"/>
    <lineage>
        <taxon>Bacteria</taxon>
        <taxon>Pseudomonadati</taxon>
        <taxon>Pseudomonadota</taxon>
        <taxon>Alphaproteobacteria</taxon>
        <taxon>Hyphomicrobiales</taxon>
        <taxon>Xanthobacteraceae</taxon>
        <taxon>Pseudolabrys</taxon>
    </lineage>
</organism>
<accession>A0A346A3B1</accession>
<evidence type="ECO:0000256" key="1">
    <source>
        <dbReference type="ARBA" id="ARBA00006987"/>
    </source>
</evidence>
<sequence>MTSRLVRLSAAFTVGLVLAFASFVAPSVADDDAYPSRPITVIVPFPPGGSSDIIMRIASQKASEILKQPIIIENRPGGAGNVAAVVIKHATPDGYLLMMGHTGTHAVNPSLYTNLAFDPVKDFQPVVPLISFNNILLVPADSPAKSVKDLVALAKSKPEGLSYGSQGIGTGGHLLGELLAKHAGIKLLHVPYRGIAPAVTDAVAGRVDMIFSSYISSAGYIESGKLRMLATSGTVRHPRIPDVPTMAESGYPDVHMEQWFGLFAPAGTPRPIVDKLNAAYVASLNSDAVKDRVVPQVATVIPGTPEDLEAMMKRDIVRLGKVVKESGAQVPQ</sequence>
<dbReference type="SUPFAM" id="SSF53850">
    <property type="entry name" value="Periplasmic binding protein-like II"/>
    <property type="match status" value="1"/>
</dbReference>
<evidence type="ECO:0000313" key="4">
    <source>
        <dbReference type="Proteomes" id="UP000254889"/>
    </source>
</evidence>
<dbReference type="Pfam" id="PF03401">
    <property type="entry name" value="TctC"/>
    <property type="match status" value="1"/>
</dbReference>
<gene>
    <name evidence="3" type="ORF">DW352_25900</name>
</gene>
<feature type="signal peptide" evidence="2">
    <location>
        <begin position="1"/>
        <end position="29"/>
    </location>
</feature>
<comment type="similarity">
    <text evidence="1">Belongs to the UPF0065 (bug) family.</text>
</comment>
<reference evidence="3 4" key="1">
    <citation type="submission" date="2018-07" db="EMBL/GenBank/DDBJ databases">
        <authorList>
            <person name="Quirk P.G."/>
            <person name="Krulwich T.A."/>
        </authorList>
    </citation>
    <scope>NUCLEOTIDE SEQUENCE [LARGE SCALE GENOMIC DNA]</scope>
    <source>
        <strain evidence="3 4">CC-BB4</strain>
    </source>
</reference>